<feature type="transmembrane region" description="Helical" evidence="1">
    <location>
        <begin position="43"/>
        <end position="65"/>
    </location>
</feature>
<name>A0ABU6WKE5_9FABA</name>
<proteinExistence type="predicted"/>
<evidence type="ECO:0000313" key="2">
    <source>
        <dbReference type="EMBL" id="MED6185158.1"/>
    </source>
</evidence>
<sequence>MTVSLPAPPPFKIIADLPLTFIFPSSLFIGAAGLALLVKARVFVVNVCSPYCCSVLLAVLIVVAVTSPPS</sequence>
<evidence type="ECO:0000256" key="1">
    <source>
        <dbReference type="SAM" id="Phobius"/>
    </source>
</evidence>
<protein>
    <submittedName>
        <fullName evidence="2">Uncharacterized protein</fullName>
    </submittedName>
</protein>
<keyword evidence="1" id="KW-0812">Transmembrane</keyword>
<keyword evidence="1" id="KW-1133">Transmembrane helix</keyword>
<reference evidence="2 3" key="1">
    <citation type="journal article" date="2023" name="Plants (Basel)">
        <title>Bridging the Gap: Combining Genomics and Transcriptomics Approaches to Understand Stylosanthes scabra, an Orphan Legume from the Brazilian Caatinga.</title>
        <authorList>
            <person name="Ferreira-Neto J.R.C."/>
            <person name="da Silva M.D."/>
            <person name="Binneck E."/>
            <person name="de Melo N.F."/>
            <person name="da Silva R.H."/>
            <person name="de Melo A.L.T.M."/>
            <person name="Pandolfi V."/>
            <person name="Bustamante F.O."/>
            <person name="Brasileiro-Vidal A.C."/>
            <person name="Benko-Iseppon A.M."/>
        </authorList>
    </citation>
    <scope>NUCLEOTIDE SEQUENCE [LARGE SCALE GENOMIC DNA]</scope>
    <source>
        <tissue evidence="2">Leaves</tissue>
    </source>
</reference>
<keyword evidence="3" id="KW-1185">Reference proteome</keyword>
<accession>A0ABU6WKE5</accession>
<comment type="caution">
    <text evidence="2">The sequence shown here is derived from an EMBL/GenBank/DDBJ whole genome shotgun (WGS) entry which is preliminary data.</text>
</comment>
<evidence type="ECO:0000313" key="3">
    <source>
        <dbReference type="Proteomes" id="UP001341840"/>
    </source>
</evidence>
<dbReference type="Proteomes" id="UP001341840">
    <property type="component" value="Unassembled WGS sequence"/>
</dbReference>
<dbReference type="EMBL" id="JASCZI010181656">
    <property type="protein sequence ID" value="MED6185158.1"/>
    <property type="molecule type" value="Genomic_DNA"/>
</dbReference>
<keyword evidence="1" id="KW-0472">Membrane</keyword>
<feature type="transmembrane region" description="Helical" evidence="1">
    <location>
        <begin position="20"/>
        <end position="38"/>
    </location>
</feature>
<gene>
    <name evidence="2" type="ORF">PIB30_054340</name>
</gene>
<organism evidence="2 3">
    <name type="scientific">Stylosanthes scabra</name>
    <dbReference type="NCBI Taxonomy" id="79078"/>
    <lineage>
        <taxon>Eukaryota</taxon>
        <taxon>Viridiplantae</taxon>
        <taxon>Streptophyta</taxon>
        <taxon>Embryophyta</taxon>
        <taxon>Tracheophyta</taxon>
        <taxon>Spermatophyta</taxon>
        <taxon>Magnoliopsida</taxon>
        <taxon>eudicotyledons</taxon>
        <taxon>Gunneridae</taxon>
        <taxon>Pentapetalae</taxon>
        <taxon>rosids</taxon>
        <taxon>fabids</taxon>
        <taxon>Fabales</taxon>
        <taxon>Fabaceae</taxon>
        <taxon>Papilionoideae</taxon>
        <taxon>50 kb inversion clade</taxon>
        <taxon>dalbergioids sensu lato</taxon>
        <taxon>Dalbergieae</taxon>
        <taxon>Pterocarpus clade</taxon>
        <taxon>Stylosanthes</taxon>
    </lineage>
</organism>